<keyword evidence="4" id="KW-0133">Cell shape</keyword>
<proteinExistence type="inferred from homology"/>
<evidence type="ECO:0000256" key="4">
    <source>
        <dbReference type="ARBA" id="ARBA00022960"/>
    </source>
</evidence>
<dbReference type="RefSeq" id="WP_069624987.1">
    <property type="nucleotide sequence ID" value="NZ_LPWD01000446.1"/>
</dbReference>
<evidence type="ECO:0000259" key="8">
    <source>
        <dbReference type="Pfam" id="PF03734"/>
    </source>
</evidence>
<dbReference type="SUPFAM" id="SSF141523">
    <property type="entry name" value="L,D-transpeptidase catalytic domain-like"/>
    <property type="match status" value="1"/>
</dbReference>
<name>A0A1E3VYV5_9HYPH</name>
<feature type="domain" description="L,D-transpeptidase scaffold" evidence="9">
    <location>
        <begin position="19"/>
        <end position="98"/>
    </location>
</feature>
<evidence type="ECO:0000256" key="7">
    <source>
        <dbReference type="SAM" id="MobiDB-lite"/>
    </source>
</evidence>
<dbReference type="InterPro" id="IPR005490">
    <property type="entry name" value="LD_TPept_cat_dom"/>
</dbReference>
<dbReference type="GO" id="GO:0071555">
    <property type="term" value="P:cell wall organization"/>
    <property type="evidence" value="ECO:0007669"/>
    <property type="project" value="UniProtKB-KW"/>
</dbReference>
<dbReference type="GO" id="GO:0016740">
    <property type="term" value="F:transferase activity"/>
    <property type="evidence" value="ECO:0007669"/>
    <property type="project" value="UniProtKB-KW"/>
</dbReference>
<dbReference type="AlphaFoldDB" id="A0A1E3VYV5"/>
<evidence type="ECO:0000256" key="1">
    <source>
        <dbReference type="ARBA" id="ARBA00004752"/>
    </source>
</evidence>
<dbReference type="PANTHER" id="PTHR41533">
    <property type="entry name" value="L,D-TRANSPEPTIDASE HI_1667-RELATED"/>
    <property type="match status" value="1"/>
</dbReference>
<dbReference type="Pfam" id="PF03734">
    <property type="entry name" value="YkuD"/>
    <property type="match status" value="1"/>
</dbReference>
<evidence type="ECO:0000259" key="9">
    <source>
        <dbReference type="Pfam" id="PF20142"/>
    </source>
</evidence>
<evidence type="ECO:0000313" key="10">
    <source>
        <dbReference type="EMBL" id="ODR98737.1"/>
    </source>
</evidence>
<evidence type="ECO:0000256" key="6">
    <source>
        <dbReference type="ARBA" id="ARBA00023316"/>
    </source>
</evidence>
<sequence>MGPRSEPLPGAPASYQPTLTDDQAATEIAISLAILKYARAARGGLVEPSALSKIYDQSPTVRPPETVLTEISTASAPDTYLADLHPKHEQFTRLRQALLKAQTEADKERLKVNMDRWRWMPETLGETYVWLNIPEFMLHVVKDGKTAESEKIVVGSPSSPTPVLSADMTEIVFNPERVVPLSVIRRDVLPKLRESGGLFGGGATSILEQYQLTVNNRGRAIDPSKIDWDTVDLSKLTFVQAPGPTNILGKVQFLYPNDRDIYLHDTIIRSQLTRAVRAEGQSEPRVPILRSLRACSWPRAMGGARRRPVRLRPAARGLRSSSTSLSPCT</sequence>
<dbReference type="GO" id="GO:0009252">
    <property type="term" value="P:peptidoglycan biosynthetic process"/>
    <property type="evidence" value="ECO:0007669"/>
    <property type="project" value="UniProtKB-UniPathway"/>
</dbReference>
<evidence type="ECO:0000313" key="11">
    <source>
        <dbReference type="Proteomes" id="UP000095042"/>
    </source>
</evidence>
<dbReference type="Pfam" id="PF20142">
    <property type="entry name" value="Scaffold"/>
    <property type="match status" value="1"/>
</dbReference>
<comment type="pathway">
    <text evidence="1">Cell wall biogenesis; peptidoglycan biosynthesis.</text>
</comment>
<evidence type="ECO:0000256" key="3">
    <source>
        <dbReference type="ARBA" id="ARBA00022679"/>
    </source>
</evidence>
<organism evidence="10 11">
    <name type="scientific">Methyloceanibacter marginalis</name>
    <dbReference type="NCBI Taxonomy" id="1774971"/>
    <lineage>
        <taxon>Bacteria</taxon>
        <taxon>Pseudomonadati</taxon>
        <taxon>Pseudomonadota</taxon>
        <taxon>Alphaproteobacteria</taxon>
        <taxon>Hyphomicrobiales</taxon>
        <taxon>Hyphomicrobiaceae</taxon>
        <taxon>Methyloceanibacter</taxon>
    </lineage>
</organism>
<dbReference type="InterPro" id="IPR045380">
    <property type="entry name" value="LD_TPept_scaffold_dom"/>
</dbReference>
<keyword evidence="5" id="KW-0573">Peptidoglycan synthesis</keyword>
<reference evidence="10 11" key="1">
    <citation type="journal article" date="2016" name="Environ. Microbiol.">
        <title>New Methyloceanibacter diversity from North Sea sediments includes methanotroph containing solely the soluble methane monooxygenase.</title>
        <authorList>
            <person name="Vekeman B."/>
            <person name="Kerckhof F.M."/>
            <person name="Cremers G."/>
            <person name="de Vos P."/>
            <person name="Vandamme P."/>
            <person name="Boon N."/>
            <person name="Op den Camp H.J."/>
            <person name="Heylen K."/>
        </authorList>
    </citation>
    <scope>NUCLEOTIDE SEQUENCE [LARGE SCALE GENOMIC DNA]</scope>
    <source>
        <strain evidence="10 11">R-67177</strain>
    </source>
</reference>
<evidence type="ECO:0000256" key="2">
    <source>
        <dbReference type="ARBA" id="ARBA00005992"/>
    </source>
</evidence>
<dbReference type="GO" id="GO:0004180">
    <property type="term" value="F:carboxypeptidase activity"/>
    <property type="evidence" value="ECO:0007669"/>
    <property type="project" value="UniProtKB-ARBA"/>
</dbReference>
<keyword evidence="11" id="KW-1185">Reference proteome</keyword>
<keyword evidence="6" id="KW-0961">Cell wall biogenesis/degradation</keyword>
<feature type="region of interest" description="Disordered" evidence="7">
    <location>
        <begin position="306"/>
        <end position="329"/>
    </location>
</feature>
<accession>A0A1E3VYV5</accession>
<feature type="domain" description="L,D-TPase catalytic" evidence="8">
    <location>
        <begin position="127"/>
        <end position="266"/>
    </location>
</feature>
<comment type="similarity">
    <text evidence="2">Belongs to the YkuD family.</text>
</comment>
<gene>
    <name evidence="10" type="ORF">AUC71_03880</name>
</gene>
<dbReference type="EMBL" id="LPWD01000446">
    <property type="protein sequence ID" value="ODR98737.1"/>
    <property type="molecule type" value="Genomic_DNA"/>
</dbReference>
<dbReference type="OrthoDB" id="9778545at2"/>
<dbReference type="CDD" id="cd16913">
    <property type="entry name" value="YkuD_like"/>
    <property type="match status" value="1"/>
</dbReference>
<evidence type="ECO:0000256" key="5">
    <source>
        <dbReference type="ARBA" id="ARBA00022984"/>
    </source>
</evidence>
<dbReference type="Proteomes" id="UP000095042">
    <property type="component" value="Unassembled WGS sequence"/>
</dbReference>
<keyword evidence="3" id="KW-0808">Transferase</keyword>
<protein>
    <submittedName>
        <fullName evidence="10">Uncharacterized protein</fullName>
    </submittedName>
</protein>
<comment type="caution">
    <text evidence="10">The sequence shown here is derived from an EMBL/GenBank/DDBJ whole genome shotgun (WGS) entry which is preliminary data.</text>
</comment>
<feature type="compositionally biased region" description="Polar residues" evidence="7">
    <location>
        <begin position="320"/>
        <end position="329"/>
    </location>
</feature>
<dbReference type="UniPathway" id="UPA00219"/>
<dbReference type="GO" id="GO:0008360">
    <property type="term" value="P:regulation of cell shape"/>
    <property type="evidence" value="ECO:0007669"/>
    <property type="project" value="UniProtKB-KW"/>
</dbReference>
<dbReference type="InterPro" id="IPR038063">
    <property type="entry name" value="Transpep_catalytic_dom"/>
</dbReference>
<dbReference type="PANTHER" id="PTHR41533:SF2">
    <property type="entry name" value="BLR7131 PROTEIN"/>
    <property type="match status" value="1"/>
</dbReference>
<dbReference type="InterPro" id="IPR052905">
    <property type="entry name" value="LD-transpeptidase_YkuD-like"/>
</dbReference>